<accession>A0A915AVF2</accession>
<name>A0A915AVF2_PARUN</name>
<sequence>MQDCRGKRRFIAATASEELCLIKHIFGRFYEKTSEIRVADLKTAYDRAKAMVCGNCNLDVPLRCNVTWSIQQLRLNVKRHVGHVELAKLTFWHESDKKPKGIKYARLQENKVLEGDKQLTQ</sequence>
<organism evidence="1 2">
    <name type="scientific">Parascaris univalens</name>
    <name type="common">Nematode worm</name>
    <dbReference type="NCBI Taxonomy" id="6257"/>
    <lineage>
        <taxon>Eukaryota</taxon>
        <taxon>Metazoa</taxon>
        <taxon>Ecdysozoa</taxon>
        <taxon>Nematoda</taxon>
        <taxon>Chromadorea</taxon>
        <taxon>Rhabditida</taxon>
        <taxon>Spirurina</taxon>
        <taxon>Ascaridomorpha</taxon>
        <taxon>Ascaridoidea</taxon>
        <taxon>Ascarididae</taxon>
        <taxon>Parascaris</taxon>
    </lineage>
</organism>
<dbReference type="Proteomes" id="UP000887569">
    <property type="component" value="Unplaced"/>
</dbReference>
<reference evidence="2" key="1">
    <citation type="submission" date="2022-11" db="UniProtKB">
        <authorList>
            <consortium name="WormBaseParasite"/>
        </authorList>
    </citation>
    <scope>IDENTIFICATION</scope>
</reference>
<dbReference type="WBParaSite" id="PgR017X_g001_t01">
    <property type="protein sequence ID" value="PgR017X_g001_t01"/>
    <property type="gene ID" value="PgR017X_g001"/>
</dbReference>
<dbReference type="AlphaFoldDB" id="A0A915AVF2"/>
<evidence type="ECO:0000313" key="1">
    <source>
        <dbReference type="Proteomes" id="UP000887569"/>
    </source>
</evidence>
<proteinExistence type="predicted"/>
<evidence type="ECO:0000313" key="2">
    <source>
        <dbReference type="WBParaSite" id="PgR017X_g001_t01"/>
    </source>
</evidence>
<keyword evidence="1" id="KW-1185">Reference proteome</keyword>
<protein>
    <submittedName>
        <fullName evidence="2">Uncharacterized protein</fullName>
    </submittedName>
</protein>